<dbReference type="Proteomes" id="UP001595847">
    <property type="component" value="Unassembled WGS sequence"/>
</dbReference>
<dbReference type="RefSeq" id="WP_378529741.1">
    <property type="nucleotide sequence ID" value="NZ_JBHSBH010000003.1"/>
</dbReference>
<organism evidence="1 2">
    <name type="scientific">Nocardiopsis sediminis</name>
    <dbReference type="NCBI Taxonomy" id="1778267"/>
    <lineage>
        <taxon>Bacteria</taxon>
        <taxon>Bacillati</taxon>
        <taxon>Actinomycetota</taxon>
        <taxon>Actinomycetes</taxon>
        <taxon>Streptosporangiales</taxon>
        <taxon>Nocardiopsidaceae</taxon>
        <taxon>Nocardiopsis</taxon>
    </lineage>
</organism>
<protein>
    <submittedName>
        <fullName evidence="1">Uncharacterized protein</fullName>
    </submittedName>
</protein>
<comment type="caution">
    <text evidence="1">The sequence shown here is derived from an EMBL/GenBank/DDBJ whole genome shotgun (WGS) entry which is preliminary data.</text>
</comment>
<accession>A0ABV8FFJ2</accession>
<keyword evidence="2" id="KW-1185">Reference proteome</keyword>
<dbReference type="EMBL" id="JBHSBH010000003">
    <property type="protein sequence ID" value="MFC3994896.1"/>
    <property type="molecule type" value="Genomic_DNA"/>
</dbReference>
<proteinExistence type="predicted"/>
<name>A0ABV8FFJ2_9ACTN</name>
<evidence type="ECO:0000313" key="1">
    <source>
        <dbReference type="EMBL" id="MFC3994896.1"/>
    </source>
</evidence>
<gene>
    <name evidence="1" type="ORF">ACFOVU_03160</name>
</gene>
<sequence>MDIRHGGDLALDRFPDSVRRRLADLGRLREVAIARRRHQAADRLDEARDELLRRHVRELHLAAGHGAEPAGGWADTATLVAVAAEVRDGQRLSPEYLDDLAGRLPDLDPPLPRPEGFGEVLAAAAAVETHPVIRAAHAFTTCIEGLRGAEHTSAPQHPLPAGPEPRLRPLPWALASLSLMRSGYPPPALDHRLAEPQRAAEAFGPAEDPLTQAVHMFAELESAALRCELSRPARPTDVRPGPLSLATALHRRILDHLRNRCDSLSMVLRELEPGARAEVTAGTTGGGSAREHCDSAAARALFTPGPGCWWSSAHLDLTGGVLRLLVSVHDVGTPPTGVLAVTADAWLTTGTGAADVLDPACTDCVTLIPTDCADERWPQVEAFVDEAVTRTIGHLTSALA</sequence>
<reference evidence="2" key="1">
    <citation type="journal article" date="2019" name="Int. J. Syst. Evol. Microbiol.">
        <title>The Global Catalogue of Microorganisms (GCM) 10K type strain sequencing project: providing services to taxonomists for standard genome sequencing and annotation.</title>
        <authorList>
            <consortium name="The Broad Institute Genomics Platform"/>
            <consortium name="The Broad Institute Genome Sequencing Center for Infectious Disease"/>
            <person name="Wu L."/>
            <person name="Ma J."/>
        </authorList>
    </citation>
    <scope>NUCLEOTIDE SEQUENCE [LARGE SCALE GENOMIC DNA]</scope>
    <source>
        <strain evidence="2">TBRC 1826</strain>
    </source>
</reference>
<evidence type="ECO:0000313" key="2">
    <source>
        <dbReference type="Proteomes" id="UP001595847"/>
    </source>
</evidence>